<dbReference type="AlphaFoldDB" id="A0AA87RCB4"/>
<keyword evidence="1" id="KW-0472">Membrane</keyword>
<organism evidence="2 3">
    <name type="scientific">Agrococcus baldri</name>
    <dbReference type="NCBI Taxonomy" id="153730"/>
    <lineage>
        <taxon>Bacteria</taxon>
        <taxon>Bacillati</taxon>
        <taxon>Actinomycetota</taxon>
        <taxon>Actinomycetes</taxon>
        <taxon>Micrococcales</taxon>
        <taxon>Microbacteriaceae</taxon>
        <taxon>Agrococcus</taxon>
    </lineage>
</organism>
<feature type="transmembrane region" description="Helical" evidence="1">
    <location>
        <begin position="157"/>
        <end position="183"/>
    </location>
</feature>
<sequence>MNPIEQLVLGFQDLVAQVPELVQPFIVVLAGAVPFIEGEGGGAIGIIGGLNPIVAGVAAAIGNFLAVLAVVTLTARTRAAVVSRRSAKADGAGGVATLEADEPAPEAKPESKGKRRFKRWVVRFGVPGASLLGPAAIPTHFTAAMLVASGTPRGWVLLWQAIAIVLWTTAITTLVWLGVTALLG</sequence>
<evidence type="ECO:0008006" key="4">
    <source>
        <dbReference type="Google" id="ProtNLM"/>
    </source>
</evidence>
<proteinExistence type="predicted"/>
<gene>
    <name evidence="2" type="ORF">ABA31_15470</name>
</gene>
<keyword evidence="3" id="KW-1185">Reference proteome</keyword>
<evidence type="ECO:0000313" key="3">
    <source>
        <dbReference type="Proteomes" id="UP000321749"/>
    </source>
</evidence>
<keyword evidence="1" id="KW-1133">Transmembrane helix</keyword>
<feature type="transmembrane region" description="Helical" evidence="1">
    <location>
        <begin position="120"/>
        <end position="137"/>
    </location>
</feature>
<feature type="transmembrane region" description="Helical" evidence="1">
    <location>
        <begin position="53"/>
        <end position="75"/>
    </location>
</feature>
<name>A0AA87RCB4_9MICO</name>
<protein>
    <recommendedName>
        <fullName evidence="4">Small multidrug efflux protein</fullName>
    </recommendedName>
</protein>
<dbReference type="RefSeq" id="WP_146794259.1">
    <property type="nucleotide sequence ID" value="NZ_BJUU01000008.1"/>
</dbReference>
<keyword evidence="1" id="KW-0812">Transmembrane</keyword>
<dbReference type="EMBL" id="BJUU01000008">
    <property type="protein sequence ID" value="GEK80196.1"/>
    <property type="molecule type" value="Genomic_DNA"/>
</dbReference>
<dbReference type="Proteomes" id="UP000321749">
    <property type="component" value="Unassembled WGS sequence"/>
</dbReference>
<evidence type="ECO:0000256" key="1">
    <source>
        <dbReference type="SAM" id="Phobius"/>
    </source>
</evidence>
<comment type="caution">
    <text evidence="2">The sequence shown here is derived from an EMBL/GenBank/DDBJ whole genome shotgun (WGS) entry which is preliminary data.</text>
</comment>
<accession>A0AA87RCB4</accession>
<reference evidence="2 3" key="1">
    <citation type="submission" date="2019-07" db="EMBL/GenBank/DDBJ databases">
        <title>Whole genome shotgun sequence of Agrococcus baldri NBRC 103055.</title>
        <authorList>
            <person name="Hosoyama A."/>
            <person name="Uohara A."/>
            <person name="Ohji S."/>
            <person name="Ichikawa N."/>
        </authorList>
    </citation>
    <scope>NUCLEOTIDE SEQUENCE [LARGE SCALE GENOMIC DNA]</scope>
    <source>
        <strain evidence="2 3">NBRC 103055</strain>
    </source>
</reference>
<evidence type="ECO:0000313" key="2">
    <source>
        <dbReference type="EMBL" id="GEK80196.1"/>
    </source>
</evidence>